<gene>
    <name evidence="3" type="ORF">KGD84_05185</name>
</gene>
<accession>A0ABX8BPU3</accession>
<feature type="compositionally biased region" description="Low complexity" evidence="1">
    <location>
        <begin position="39"/>
        <end position="53"/>
    </location>
</feature>
<keyword evidence="2" id="KW-0472">Membrane</keyword>
<feature type="compositionally biased region" description="Pro residues" evidence="1">
    <location>
        <begin position="70"/>
        <end position="79"/>
    </location>
</feature>
<sequence>MGSSLLGLIILAVVALGGLALVGGLVFFVVRAARPKAPPARQYHPGAPQQPHPGQGGPQYPQGPPGQGWGPPPGGPGPR</sequence>
<keyword evidence="2" id="KW-1133">Transmembrane helix</keyword>
<dbReference type="Proteomes" id="UP000676079">
    <property type="component" value="Chromosome"/>
</dbReference>
<protein>
    <submittedName>
        <fullName evidence="3">Uncharacterized protein</fullName>
    </submittedName>
</protein>
<evidence type="ECO:0000313" key="4">
    <source>
        <dbReference type="Proteomes" id="UP000676079"/>
    </source>
</evidence>
<keyword evidence="4" id="KW-1185">Reference proteome</keyword>
<dbReference type="RefSeq" id="WP_220564964.1">
    <property type="nucleotide sequence ID" value="NZ_CP074133.1"/>
</dbReference>
<dbReference type="EMBL" id="CP074133">
    <property type="protein sequence ID" value="QUX23740.1"/>
    <property type="molecule type" value="Genomic_DNA"/>
</dbReference>
<proteinExistence type="predicted"/>
<keyword evidence="2" id="KW-0812">Transmembrane</keyword>
<name>A0ABX8BPU3_9ACTN</name>
<feature type="region of interest" description="Disordered" evidence="1">
    <location>
        <begin position="37"/>
        <end position="79"/>
    </location>
</feature>
<evidence type="ECO:0000256" key="1">
    <source>
        <dbReference type="SAM" id="MobiDB-lite"/>
    </source>
</evidence>
<reference evidence="3 4" key="1">
    <citation type="submission" date="2021-05" db="EMBL/GenBank/DDBJ databases">
        <title>Direct Submission.</title>
        <authorList>
            <person name="Li K."/>
            <person name="Gao J."/>
        </authorList>
    </citation>
    <scope>NUCLEOTIDE SEQUENCE [LARGE SCALE GENOMIC DNA]</scope>
    <source>
        <strain evidence="3 4">Mg02</strain>
    </source>
</reference>
<feature type="transmembrane region" description="Helical" evidence="2">
    <location>
        <begin position="6"/>
        <end position="30"/>
    </location>
</feature>
<evidence type="ECO:0000256" key="2">
    <source>
        <dbReference type="SAM" id="Phobius"/>
    </source>
</evidence>
<evidence type="ECO:0000313" key="3">
    <source>
        <dbReference type="EMBL" id="QUX23740.1"/>
    </source>
</evidence>
<organism evidence="3 4">
    <name type="scientific">Nocardiopsis changdeensis</name>
    <dbReference type="NCBI Taxonomy" id="2831969"/>
    <lineage>
        <taxon>Bacteria</taxon>
        <taxon>Bacillati</taxon>
        <taxon>Actinomycetota</taxon>
        <taxon>Actinomycetes</taxon>
        <taxon>Streptosporangiales</taxon>
        <taxon>Nocardiopsidaceae</taxon>
        <taxon>Nocardiopsis</taxon>
    </lineage>
</organism>